<reference evidence="13" key="1">
    <citation type="submission" date="2025-08" db="UniProtKB">
        <authorList>
            <consortium name="RefSeq"/>
        </authorList>
    </citation>
    <scope>IDENTIFICATION</scope>
</reference>
<dbReference type="Pfam" id="PF14839">
    <property type="entry name" value="DOR"/>
    <property type="match status" value="1"/>
</dbReference>
<feature type="compositionally biased region" description="Polar residues" evidence="11">
    <location>
        <begin position="95"/>
        <end position="105"/>
    </location>
</feature>
<evidence type="ECO:0000256" key="10">
    <source>
        <dbReference type="ARBA" id="ARBA00034306"/>
    </source>
</evidence>
<evidence type="ECO:0000256" key="2">
    <source>
        <dbReference type="ARBA" id="ARBA00004514"/>
    </source>
</evidence>
<evidence type="ECO:0000256" key="7">
    <source>
        <dbReference type="ARBA" id="ARBA00023163"/>
    </source>
</evidence>
<dbReference type="GeneID" id="108020198"/>
<organism evidence="12 13">
    <name type="scientific">Drosophila suzukii</name>
    <name type="common">Spotted-wing drosophila fruit fly</name>
    <dbReference type="NCBI Taxonomy" id="28584"/>
    <lineage>
        <taxon>Eukaryota</taxon>
        <taxon>Metazoa</taxon>
        <taxon>Ecdysozoa</taxon>
        <taxon>Arthropoda</taxon>
        <taxon>Hexapoda</taxon>
        <taxon>Insecta</taxon>
        <taxon>Pterygota</taxon>
        <taxon>Neoptera</taxon>
        <taxon>Endopterygota</taxon>
        <taxon>Diptera</taxon>
        <taxon>Brachycera</taxon>
        <taxon>Muscomorpha</taxon>
        <taxon>Ephydroidea</taxon>
        <taxon>Drosophilidae</taxon>
        <taxon>Drosophila</taxon>
        <taxon>Sophophora</taxon>
    </lineage>
</organism>
<comment type="subcellular location">
    <subcellularLocation>
        <location evidence="2">Cytoplasm</location>
        <location evidence="2">Cytosol</location>
    </subcellularLocation>
    <subcellularLocation>
        <location evidence="1">Cytoplasmic vesicle</location>
        <location evidence="1">Autophagosome</location>
    </subcellularLocation>
    <subcellularLocation>
        <location evidence="10">Nucleus</location>
        <location evidence="10">Nuclear body</location>
    </subcellularLocation>
</comment>
<dbReference type="InterPro" id="IPR029431">
    <property type="entry name" value="TP53INP"/>
</dbReference>
<evidence type="ECO:0000313" key="13">
    <source>
        <dbReference type="RefSeq" id="XP_070852229.1"/>
    </source>
</evidence>
<keyword evidence="12" id="KW-1185">Reference proteome</keyword>
<evidence type="ECO:0000256" key="8">
    <source>
        <dbReference type="ARBA" id="ARBA00023242"/>
    </source>
</evidence>
<keyword evidence="9" id="KW-0968">Cytoplasmic vesicle</keyword>
<feature type="compositionally biased region" description="Gly residues" evidence="11">
    <location>
        <begin position="235"/>
        <end position="247"/>
    </location>
</feature>
<feature type="compositionally biased region" description="Polar residues" evidence="11">
    <location>
        <begin position="323"/>
        <end position="344"/>
    </location>
</feature>
<feature type="compositionally biased region" description="Basic and acidic residues" evidence="11">
    <location>
        <begin position="308"/>
        <end position="319"/>
    </location>
</feature>
<evidence type="ECO:0000256" key="1">
    <source>
        <dbReference type="ARBA" id="ARBA00004419"/>
    </source>
</evidence>
<keyword evidence="5" id="KW-0805">Transcription regulation</keyword>
<feature type="compositionally biased region" description="Polar residues" evidence="11">
    <location>
        <begin position="172"/>
        <end position="190"/>
    </location>
</feature>
<feature type="compositionally biased region" description="Low complexity" evidence="11">
    <location>
        <begin position="81"/>
        <end position="94"/>
    </location>
</feature>
<keyword evidence="8" id="KW-0539">Nucleus</keyword>
<dbReference type="Proteomes" id="UP001652628">
    <property type="component" value="Chromosome 3"/>
</dbReference>
<evidence type="ECO:0000256" key="4">
    <source>
        <dbReference type="ARBA" id="ARBA00023006"/>
    </source>
</evidence>
<keyword evidence="7" id="KW-0804">Transcription</keyword>
<keyword evidence="6" id="KW-0010">Activator</keyword>
<feature type="compositionally biased region" description="Polar residues" evidence="11">
    <location>
        <begin position="13"/>
        <end position="42"/>
    </location>
</feature>
<feature type="compositionally biased region" description="Acidic residues" evidence="11">
    <location>
        <begin position="107"/>
        <end position="128"/>
    </location>
</feature>
<dbReference type="PANTHER" id="PTHR31671:SF3">
    <property type="entry name" value="DIABETES AND OBESITY REGULATED, ISOFORM G"/>
    <property type="match status" value="1"/>
</dbReference>
<feature type="compositionally biased region" description="Low complexity" evidence="11">
    <location>
        <begin position="141"/>
        <end position="160"/>
    </location>
</feature>
<evidence type="ECO:0000313" key="12">
    <source>
        <dbReference type="Proteomes" id="UP001652628"/>
    </source>
</evidence>
<evidence type="ECO:0000256" key="3">
    <source>
        <dbReference type="ARBA" id="ARBA00022490"/>
    </source>
</evidence>
<dbReference type="RefSeq" id="XP_070852229.1">
    <property type="nucleotide sequence ID" value="XM_070996128.1"/>
</dbReference>
<keyword evidence="4" id="KW-0072">Autophagy</keyword>
<evidence type="ECO:0000256" key="9">
    <source>
        <dbReference type="ARBA" id="ARBA00023329"/>
    </source>
</evidence>
<proteinExistence type="predicted"/>
<evidence type="ECO:0008006" key="14">
    <source>
        <dbReference type="Google" id="ProtNLM"/>
    </source>
</evidence>
<evidence type="ECO:0000256" key="5">
    <source>
        <dbReference type="ARBA" id="ARBA00023015"/>
    </source>
</evidence>
<feature type="compositionally biased region" description="Polar residues" evidence="11">
    <location>
        <begin position="199"/>
        <end position="234"/>
    </location>
</feature>
<evidence type="ECO:0000256" key="11">
    <source>
        <dbReference type="SAM" id="MobiDB-lite"/>
    </source>
</evidence>
<dbReference type="PANTHER" id="PTHR31671">
    <property type="entry name" value="DIABETES AND OBESITY REGULATED, ISOFORM G"/>
    <property type="match status" value="1"/>
</dbReference>
<feature type="compositionally biased region" description="Basic residues" evidence="11">
    <location>
        <begin position="69"/>
        <end position="80"/>
    </location>
</feature>
<feature type="region of interest" description="Disordered" evidence="11">
    <location>
        <begin position="1"/>
        <end position="247"/>
    </location>
</feature>
<accession>A0ABM4TQI3</accession>
<feature type="region of interest" description="Disordered" evidence="11">
    <location>
        <begin position="285"/>
        <end position="344"/>
    </location>
</feature>
<name>A0ABM4TQI3_DROSZ</name>
<keyword evidence="3" id="KW-0963">Cytoplasm</keyword>
<feature type="compositionally biased region" description="Polar residues" evidence="11">
    <location>
        <begin position="50"/>
        <end position="59"/>
    </location>
</feature>
<evidence type="ECO:0000256" key="6">
    <source>
        <dbReference type="ARBA" id="ARBA00023159"/>
    </source>
</evidence>
<protein>
    <recommendedName>
        <fullName evidence="14">Diabetes and obesity regulated</fullName>
    </recommendedName>
</protein>
<sequence>MLSSLASYLFGSPATSESVSQEANPAQNPNATNSNPGPTSDPSAGDVIEVTSSTPSVAGSTRGAVRASNGKRGKNRRGKQQQRTSQQQQQQRKQPSITKLLTPSGETIDEDFDEDEWYIVEKEDEEDDSLPRSDSEEELSVVEVSHSRGGATASSAAGHGPVASSRRRQHLNSHSLYSGPRPQQQRNYLQRSRVARPLSISTLSPPRSVPAQGSSADPDNLSQSLYVASPSGSDQGQGQGQGQGLGQGANVLMEESCMSVYRSIRSTQEGTESFVNLDLGVSAEVPQQREDPEPEAEPQDQRQALQEQRSHNARFDRHAAAQLKQQTLARQSQKSNNMKQHQQLCRSAIKRANKVRDFQAKANRPRRSEMQHCKLVSGANNNRSKCCY</sequence>
<gene>
    <name evidence="13" type="primary">TP53INP</name>
</gene>